<dbReference type="InterPro" id="IPR011991">
    <property type="entry name" value="ArsR-like_HTH"/>
</dbReference>
<dbReference type="CDD" id="cd00090">
    <property type="entry name" value="HTH_ARSR"/>
    <property type="match status" value="1"/>
</dbReference>
<dbReference type="EMBL" id="JABXWR010000001">
    <property type="protein sequence ID" value="NVO65835.1"/>
    <property type="molecule type" value="Genomic_DNA"/>
</dbReference>
<sequence length="172" mass="18759">MTRPFEGVFGNTCELRLLEFLLPLEGMAFNITELSEEAGVSRVTVGRVVKKFVEWGILTATDDHIPQYSINPASPIVRSLEIMNNSLIGRMLGDEKVQEIRDSILEHTPAASALEMDTSNDPAWPYCPEMPEPGIGWGTGDPCGASGSGPLYPISPPATADDYNNEFPGYIQ</sequence>
<gene>
    <name evidence="1" type="ORF">HWN36_00515</name>
</gene>
<name>A0A7K4HKN3_9EURY</name>
<keyword evidence="2" id="KW-1185">Reference proteome</keyword>
<comment type="caution">
    <text evidence="1">The sequence shown here is derived from an EMBL/GenBank/DDBJ whole genome shotgun (WGS) entry which is preliminary data.</text>
</comment>
<dbReference type="AlphaFoldDB" id="A0A7K4HKN3"/>
<dbReference type="Proteomes" id="UP000570823">
    <property type="component" value="Unassembled WGS sequence"/>
</dbReference>
<protein>
    <submittedName>
        <fullName evidence="1">Winged helix-turn-helix transcriptional regulator</fullName>
    </submittedName>
</protein>
<evidence type="ECO:0000313" key="1">
    <source>
        <dbReference type="EMBL" id="NVO65835.1"/>
    </source>
</evidence>
<organism evidence="1 2">
    <name type="scientific">Methanofollis tationis</name>
    <dbReference type="NCBI Taxonomy" id="81417"/>
    <lineage>
        <taxon>Archaea</taxon>
        <taxon>Methanobacteriati</taxon>
        <taxon>Methanobacteriota</taxon>
        <taxon>Stenosarchaea group</taxon>
        <taxon>Methanomicrobia</taxon>
        <taxon>Methanomicrobiales</taxon>
        <taxon>Methanomicrobiaceae</taxon>
        <taxon>Methanofollis</taxon>
    </lineage>
</organism>
<dbReference type="InterPro" id="IPR036390">
    <property type="entry name" value="WH_DNA-bd_sf"/>
</dbReference>
<dbReference type="SUPFAM" id="SSF46785">
    <property type="entry name" value="Winged helix' DNA-binding domain"/>
    <property type="match status" value="1"/>
</dbReference>
<dbReference type="RefSeq" id="WP_176787387.1">
    <property type="nucleotide sequence ID" value="NZ_JABXWR010000001.1"/>
</dbReference>
<dbReference type="OrthoDB" id="142812at2157"/>
<reference evidence="1 2" key="1">
    <citation type="submission" date="2020-06" db="EMBL/GenBank/DDBJ databases">
        <title>Methanofollis fontis sp. nov., a methanogen isolated from marine sediments near a cold seep at Four-Way Closure Ridge offshore southwestern Taiwan.</title>
        <authorList>
            <person name="Chen S.-C."/>
            <person name="Teng N.-H."/>
            <person name="Lin Y.-S."/>
            <person name="Lai M.-C."/>
            <person name="Chen H.-H."/>
            <person name="Wang C.-C."/>
        </authorList>
    </citation>
    <scope>NUCLEOTIDE SEQUENCE [LARGE SCALE GENOMIC DNA]</scope>
    <source>
        <strain evidence="1 2">DSM 2702</strain>
    </source>
</reference>
<proteinExistence type="predicted"/>
<evidence type="ECO:0000313" key="2">
    <source>
        <dbReference type="Proteomes" id="UP000570823"/>
    </source>
</evidence>
<accession>A0A7K4HKN3</accession>